<gene>
    <name evidence="7" type="ORF">HF685_08055</name>
</gene>
<evidence type="ECO:0000313" key="8">
    <source>
        <dbReference type="Proteomes" id="UP000501600"/>
    </source>
</evidence>
<dbReference type="Proteomes" id="UP000501600">
    <property type="component" value="Chromosome"/>
</dbReference>
<evidence type="ECO:0000259" key="6">
    <source>
        <dbReference type="Pfam" id="PF02797"/>
    </source>
</evidence>
<dbReference type="InterPro" id="IPR011141">
    <property type="entry name" value="Polyketide_synthase_type-III"/>
</dbReference>
<keyword evidence="8" id="KW-1185">Reference proteome</keyword>
<keyword evidence="3" id="KW-0012">Acyltransferase</keyword>
<dbReference type="SUPFAM" id="SSF53901">
    <property type="entry name" value="Thiolase-like"/>
    <property type="match status" value="2"/>
</dbReference>
<dbReference type="AlphaFoldDB" id="A0A6H2DKP9"/>
<evidence type="ECO:0000259" key="5">
    <source>
        <dbReference type="Pfam" id="PF00195"/>
    </source>
</evidence>
<name>A0A6H2DKP9_9SPHN</name>
<dbReference type="GO" id="GO:0030639">
    <property type="term" value="P:polyketide biosynthetic process"/>
    <property type="evidence" value="ECO:0007669"/>
    <property type="project" value="TreeGrafter"/>
</dbReference>
<feature type="active site" description="Acyl-thioester intermediate" evidence="4">
    <location>
        <position position="137"/>
    </location>
</feature>
<dbReference type="Gene3D" id="3.40.47.10">
    <property type="match status" value="2"/>
</dbReference>
<dbReference type="KEGG" id="phao:HF685_08055"/>
<proteinExistence type="inferred from homology"/>
<dbReference type="Pfam" id="PF00195">
    <property type="entry name" value="Chal_sti_synt_N"/>
    <property type="match status" value="1"/>
</dbReference>
<keyword evidence="2" id="KW-0808">Transferase</keyword>
<dbReference type="GO" id="GO:0016747">
    <property type="term" value="F:acyltransferase activity, transferring groups other than amino-acyl groups"/>
    <property type="evidence" value="ECO:0007669"/>
    <property type="project" value="InterPro"/>
</dbReference>
<dbReference type="PIRSF" id="PIRSF000451">
    <property type="entry name" value="PKS_III"/>
    <property type="match status" value="1"/>
</dbReference>
<dbReference type="EMBL" id="CP051217">
    <property type="protein sequence ID" value="QJB69239.1"/>
    <property type="molecule type" value="Genomic_DNA"/>
</dbReference>
<evidence type="ECO:0000256" key="3">
    <source>
        <dbReference type="ARBA" id="ARBA00023315"/>
    </source>
</evidence>
<dbReference type="InterPro" id="IPR001099">
    <property type="entry name" value="Chalcone/stilbene_synt_N"/>
</dbReference>
<dbReference type="PANTHER" id="PTHR11877">
    <property type="entry name" value="HYDROXYMETHYLGLUTARYL-COA SYNTHASE"/>
    <property type="match status" value="1"/>
</dbReference>
<evidence type="ECO:0000256" key="4">
    <source>
        <dbReference type="PIRSR" id="PIRSR000451-1"/>
    </source>
</evidence>
<evidence type="ECO:0000256" key="2">
    <source>
        <dbReference type="ARBA" id="ARBA00022679"/>
    </source>
</evidence>
<reference evidence="7 8" key="1">
    <citation type="submission" date="2020-04" db="EMBL/GenBank/DDBJ databases">
        <title>Genome sequence for Sphingorhabdus sp. strain M1.</title>
        <authorList>
            <person name="Park S.-J."/>
        </authorList>
    </citation>
    <scope>NUCLEOTIDE SEQUENCE [LARGE SCALE GENOMIC DNA]</scope>
    <source>
        <strain evidence="7 8">JK6</strain>
    </source>
</reference>
<comment type="similarity">
    <text evidence="1">Belongs to the thiolase-like superfamily. Chalcone/stilbene synthases family.</text>
</comment>
<sequence length="345" mass="37010">MSKLISIATALPDHRITQDEVLAVLAKARGAALPGRLKQILGNSGIDQRYLARAPDYYLEQRSWPERASVYSEVGRKLSQEAASEALELAALKPSDIDAIVLISTTGTMTPSIPSRMIEAMEFDQSTQTVPVFGHGCAGGVLGLRLANDLAAAGAGQNVLLISLELCSLSYDYSQFDKKNMIATALFADGCAAAVISGKTGRDDAPSFRAFDQKTWPDTRDMMGWDIGETGFDLVLARDIPTFVTKDFAPFCDAFLEVQGLAKSDLSEPACHPGGGRVIEALEDYFAPDLPGIAATRDVLEHYGNMSSPTVLFVLKRLLEQRLTKPLLLTALGPGFTAALGVVDP</sequence>
<dbReference type="CDD" id="cd00831">
    <property type="entry name" value="CHS_like"/>
    <property type="match status" value="1"/>
</dbReference>
<feature type="domain" description="Chalcone/stilbene synthase C-terminal" evidence="6">
    <location>
        <begin position="213"/>
        <end position="329"/>
    </location>
</feature>
<dbReference type="PANTHER" id="PTHR11877:SF99">
    <property type="entry name" value="1,3,6,8-TETRAHYDROXYNAPHTHALENE SYNTHASE"/>
    <property type="match status" value="1"/>
</dbReference>
<dbReference type="Pfam" id="PF02797">
    <property type="entry name" value="Chal_sti_synt_C"/>
    <property type="match status" value="1"/>
</dbReference>
<evidence type="ECO:0000256" key="1">
    <source>
        <dbReference type="ARBA" id="ARBA00005531"/>
    </source>
</evidence>
<feature type="domain" description="Chalcone/stilbene synthase N-terminal" evidence="5">
    <location>
        <begin position="3"/>
        <end position="197"/>
    </location>
</feature>
<organism evidence="7 8">
    <name type="scientific">Parasphingorhabdus halotolerans</name>
    <dbReference type="NCBI Taxonomy" id="2725558"/>
    <lineage>
        <taxon>Bacteria</taxon>
        <taxon>Pseudomonadati</taxon>
        <taxon>Pseudomonadota</taxon>
        <taxon>Alphaproteobacteria</taxon>
        <taxon>Sphingomonadales</taxon>
        <taxon>Sphingomonadaceae</taxon>
        <taxon>Parasphingorhabdus</taxon>
    </lineage>
</organism>
<protein>
    <submittedName>
        <fullName evidence="7">Type III polyketide synthase</fullName>
    </submittedName>
</protein>
<dbReference type="InterPro" id="IPR012328">
    <property type="entry name" value="Chalcone/stilbene_synt_C"/>
</dbReference>
<dbReference type="InterPro" id="IPR016039">
    <property type="entry name" value="Thiolase-like"/>
</dbReference>
<evidence type="ECO:0000313" key="7">
    <source>
        <dbReference type="EMBL" id="QJB69239.1"/>
    </source>
</evidence>
<dbReference type="RefSeq" id="WP_168819148.1">
    <property type="nucleotide sequence ID" value="NZ_CP051217.1"/>
</dbReference>
<accession>A0A6H2DKP9</accession>